<name>A0A9N8ETZ1_9STRA</name>
<dbReference type="GO" id="GO:0000045">
    <property type="term" value="P:autophagosome assembly"/>
    <property type="evidence" value="ECO:0007669"/>
    <property type="project" value="TreeGrafter"/>
</dbReference>
<dbReference type="GO" id="GO:0072546">
    <property type="term" value="C:EMC complex"/>
    <property type="evidence" value="ECO:0007669"/>
    <property type="project" value="InterPro"/>
</dbReference>
<dbReference type="GO" id="GO:0034975">
    <property type="term" value="P:protein folding in endoplasmic reticulum"/>
    <property type="evidence" value="ECO:0007669"/>
    <property type="project" value="TreeGrafter"/>
</dbReference>
<evidence type="ECO:0000256" key="8">
    <source>
        <dbReference type="SAM" id="Phobius"/>
    </source>
</evidence>
<keyword evidence="4 8" id="KW-0812">Transmembrane</keyword>
<keyword evidence="6 8" id="KW-1133">Transmembrane helix</keyword>
<accession>A0A9N8ETZ1</accession>
<gene>
    <name evidence="9" type="ORF">SEMRO_1756_G295640.1</name>
</gene>
<keyword evidence="7 8" id="KW-0472">Membrane</keyword>
<dbReference type="Pfam" id="PF07019">
    <property type="entry name" value="EMC6"/>
    <property type="match status" value="1"/>
</dbReference>
<evidence type="ECO:0000313" key="10">
    <source>
        <dbReference type="Proteomes" id="UP001153069"/>
    </source>
</evidence>
<feature type="transmembrane region" description="Helical" evidence="8">
    <location>
        <begin position="103"/>
        <end position="120"/>
    </location>
</feature>
<evidence type="ECO:0000256" key="3">
    <source>
        <dbReference type="ARBA" id="ARBA00020827"/>
    </source>
</evidence>
<evidence type="ECO:0000256" key="6">
    <source>
        <dbReference type="ARBA" id="ARBA00022989"/>
    </source>
</evidence>
<dbReference type="OrthoDB" id="16510at2759"/>
<evidence type="ECO:0000256" key="2">
    <source>
        <dbReference type="ARBA" id="ARBA00009436"/>
    </source>
</evidence>
<dbReference type="AlphaFoldDB" id="A0A9N8ETZ1"/>
<dbReference type="Proteomes" id="UP001153069">
    <property type="component" value="Unassembled WGS sequence"/>
</dbReference>
<dbReference type="InterPro" id="IPR029008">
    <property type="entry name" value="EMC6-like"/>
</dbReference>
<dbReference type="InterPro" id="IPR008504">
    <property type="entry name" value="Emc6"/>
</dbReference>
<feature type="transmembrane region" description="Helical" evidence="8">
    <location>
        <begin position="38"/>
        <end position="55"/>
    </location>
</feature>
<comment type="similarity">
    <text evidence="2">Belongs to the EMC6 family.</text>
</comment>
<evidence type="ECO:0000256" key="7">
    <source>
        <dbReference type="ARBA" id="ARBA00023136"/>
    </source>
</evidence>
<protein>
    <recommendedName>
        <fullName evidence="3">ER membrane protein complex subunit 6</fullName>
    </recommendedName>
</protein>
<evidence type="ECO:0000256" key="4">
    <source>
        <dbReference type="ARBA" id="ARBA00022692"/>
    </source>
</evidence>
<keyword evidence="5" id="KW-0256">Endoplasmic reticulum</keyword>
<evidence type="ECO:0000256" key="1">
    <source>
        <dbReference type="ARBA" id="ARBA00004477"/>
    </source>
</evidence>
<evidence type="ECO:0000256" key="5">
    <source>
        <dbReference type="ARBA" id="ARBA00022824"/>
    </source>
</evidence>
<evidence type="ECO:0000313" key="9">
    <source>
        <dbReference type="EMBL" id="CAB9525969.1"/>
    </source>
</evidence>
<dbReference type="PANTHER" id="PTHR20994:SF0">
    <property type="entry name" value="ER MEMBRANE PROTEIN COMPLEX SUBUNIT 6"/>
    <property type="match status" value="1"/>
</dbReference>
<proteinExistence type="inferred from homology"/>
<comment type="caution">
    <text evidence="9">The sequence shown here is derived from an EMBL/GenBank/DDBJ whole genome shotgun (WGS) entry which is preliminary data.</text>
</comment>
<keyword evidence="10" id="KW-1185">Reference proteome</keyword>
<organism evidence="9 10">
    <name type="scientific">Seminavis robusta</name>
    <dbReference type="NCBI Taxonomy" id="568900"/>
    <lineage>
        <taxon>Eukaryota</taxon>
        <taxon>Sar</taxon>
        <taxon>Stramenopiles</taxon>
        <taxon>Ochrophyta</taxon>
        <taxon>Bacillariophyta</taxon>
        <taxon>Bacillariophyceae</taxon>
        <taxon>Bacillariophycidae</taxon>
        <taxon>Naviculales</taxon>
        <taxon>Naviculaceae</taxon>
        <taxon>Seminavis</taxon>
    </lineage>
</organism>
<reference evidence="9" key="1">
    <citation type="submission" date="2020-06" db="EMBL/GenBank/DDBJ databases">
        <authorList>
            <consortium name="Plant Systems Biology data submission"/>
        </authorList>
    </citation>
    <scope>NUCLEOTIDE SEQUENCE</scope>
    <source>
        <strain evidence="9">D6</strain>
    </source>
</reference>
<sequence length="121" mass="13818">MIDPMAGLDDGPMKTEENAKEVFDSMTLQRNFQRIDKIRSVMGIAAGCATGIVGLTGLEGFAFFLVVHFAISLIIWALKMNFNLKGYVKFTWWEYLMGGLQQYALSFTLFWTLFYGLVYLY</sequence>
<comment type="subcellular location">
    <subcellularLocation>
        <location evidence="1">Endoplasmic reticulum membrane</location>
        <topology evidence="1">Multi-pass membrane protein</topology>
    </subcellularLocation>
</comment>
<dbReference type="EMBL" id="CAICTM010001754">
    <property type="protein sequence ID" value="CAB9525969.1"/>
    <property type="molecule type" value="Genomic_DNA"/>
</dbReference>
<dbReference type="PANTHER" id="PTHR20994">
    <property type="entry name" value="ER MEMBRANE PROTEIN COMPLEX SUBUNIT 6"/>
    <property type="match status" value="1"/>
</dbReference>